<protein>
    <submittedName>
        <fullName evidence="2">tRNA (Adenosine(37)-N6)-threonylcarbamoyltransferase complex dimerization subunit type 1 TsaB</fullName>
    </submittedName>
</protein>
<dbReference type="CDD" id="cd24032">
    <property type="entry name" value="ASKHA_NBD_TsaB"/>
    <property type="match status" value="1"/>
</dbReference>
<gene>
    <name evidence="2" type="primary">tsaB</name>
    <name evidence="2" type="ORF">ENS59_02075</name>
</gene>
<dbReference type="Pfam" id="PF00814">
    <property type="entry name" value="TsaD"/>
    <property type="match status" value="1"/>
</dbReference>
<dbReference type="PANTHER" id="PTHR11735:SF11">
    <property type="entry name" value="TRNA THREONYLCARBAMOYLADENOSINE BIOSYNTHESIS PROTEIN TSAB"/>
    <property type="match status" value="1"/>
</dbReference>
<comment type="caution">
    <text evidence="2">The sequence shown here is derived from an EMBL/GenBank/DDBJ whole genome shotgun (WGS) entry which is preliminary data.</text>
</comment>
<dbReference type="InterPro" id="IPR022496">
    <property type="entry name" value="T6A_TsaB"/>
</dbReference>
<reference evidence="2" key="1">
    <citation type="journal article" date="2020" name="mSystems">
        <title>Genome- and Community-Level Interaction Insights into Carbon Utilization and Element Cycling Functions of Hydrothermarchaeota in Hydrothermal Sediment.</title>
        <authorList>
            <person name="Zhou Z."/>
            <person name="Liu Y."/>
            <person name="Xu W."/>
            <person name="Pan J."/>
            <person name="Luo Z.H."/>
            <person name="Li M."/>
        </authorList>
    </citation>
    <scope>NUCLEOTIDE SEQUENCE [LARGE SCALE GENOMIC DNA]</scope>
    <source>
        <strain evidence="2">SpSt-503</strain>
    </source>
</reference>
<dbReference type="NCBIfam" id="TIGR03725">
    <property type="entry name" value="T6A_YeaZ"/>
    <property type="match status" value="1"/>
</dbReference>
<dbReference type="EMBL" id="DSVL01000064">
    <property type="protein sequence ID" value="HFH28287.1"/>
    <property type="molecule type" value="Genomic_DNA"/>
</dbReference>
<name>A0A7C3II21_9SPIR</name>
<accession>A0A7C3II21</accession>
<sequence length="231" mass="25268">MNILAIDTATDILSVALETQQGNWYMESDAGLHHSERLISMIDAILTNSITKKQDLNLLACMEGPGSFTGLRIGFATAKGIAAALGIPFIAIPTLDCMAYTWESWPGSVIPVIDAKKHCYFWALYSQGKRLTDYMDAPLTEAAPFISTHHAPFPLLVTGPDADKAKGLLEQSLAVQQNEKQVVQDRWFRTGKAKELLVLAKNRFTIEGRGSDDGAGPIYLRKSDAELSRGV</sequence>
<evidence type="ECO:0000313" key="2">
    <source>
        <dbReference type="EMBL" id="HFH28287.1"/>
    </source>
</evidence>
<dbReference type="SUPFAM" id="SSF53067">
    <property type="entry name" value="Actin-like ATPase domain"/>
    <property type="match status" value="1"/>
</dbReference>
<organism evidence="2">
    <name type="scientific">Gracilinema caldarium</name>
    <dbReference type="NCBI Taxonomy" id="215591"/>
    <lineage>
        <taxon>Bacteria</taxon>
        <taxon>Pseudomonadati</taxon>
        <taxon>Spirochaetota</taxon>
        <taxon>Spirochaetia</taxon>
        <taxon>Spirochaetales</taxon>
        <taxon>Breznakiellaceae</taxon>
        <taxon>Gracilinema</taxon>
    </lineage>
</organism>
<proteinExistence type="predicted"/>
<keyword evidence="2" id="KW-0808">Transferase</keyword>
<dbReference type="GO" id="GO:0016740">
    <property type="term" value="F:transferase activity"/>
    <property type="evidence" value="ECO:0007669"/>
    <property type="project" value="UniProtKB-KW"/>
</dbReference>
<dbReference type="GO" id="GO:0002949">
    <property type="term" value="P:tRNA threonylcarbamoyladenosine modification"/>
    <property type="evidence" value="ECO:0007669"/>
    <property type="project" value="InterPro"/>
</dbReference>
<evidence type="ECO:0000259" key="1">
    <source>
        <dbReference type="Pfam" id="PF00814"/>
    </source>
</evidence>
<feature type="domain" description="Gcp-like" evidence="1">
    <location>
        <begin position="30"/>
        <end position="136"/>
    </location>
</feature>
<dbReference type="AlphaFoldDB" id="A0A7C3II21"/>
<dbReference type="GO" id="GO:0005829">
    <property type="term" value="C:cytosol"/>
    <property type="evidence" value="ECO:0007669"/>
    <property type="project" value="TreeGrafter"/>
</dbReference>
<dbReference type="InterPro" id="IPR000905">
    <property type="entry name" value="Gcp-like_dom"/>
</dbReference>
<dbReference type="PANTHER" id="PTHR11735">
    <property type="entry name" value="TRNA N6-ADENOSINE THREONYLCARBAMOYLTRANSFERASE"/>
    <property type="match status" value="1"/>
</dbReference>
<dbReference type="InterPro" id="IPR043129">
    <property type="entry name" value="ATPase_NBD"/>
</dbReference>
<dbReference type="Gene3D" id="3.30.420.40">
    <property type="match status" value="2"/>
</dbReference>